<name>A0A1M6NXK0_9FIRM</name>
<keyword evidence="2" id="KW-1185">Reference proteome</keyword>
<sequence length="279" mass="32108">MEIGFYVKSAEQLKEALERGINPQWIMFGDYGCYKRIPELEELQQAAGGVDVKFHYISPKVNMGVMDYEYKKVLSFLEQGLAVSINDLGLLYKLRPDLGKASPVYLGRLLTKSVNRWVWGDLHVAEEEDKAKEYFAQNNFYQQEKMELFRNWNIKGIETTVFQKEENSLKKIKEQGFEIIGYMDQTIAAISRACPIVRDRKLAVKGRDCSSYCVNQEYEVTPANLQQKERYPKLMLEGAVLMKSMEPSVTWDGYEKAVFSTFDAETAACIKEILGRHNS</sequence>
<gene>
    <name evidence="1" type="ORF">SAMN02745136_01504</name>
</gene>
<evidence type="ECO:0000313" key="2">
    <source>
        <dbReference type="Proteomes" id="UP000184386"/>
    </source>
</evidence>
<protein>
    <recommendedName>
        <fullName evidence="3">Peptidase family U32</fullName>
    </recommendedName>
</protein>
<evidence type="ECO:0008006" key="3">
    <source>
        <dbReference type="Google" id="ProtNLM"/>
    </source>
</evidence>
<organism evidence="1 2">
    <name type="scientific">Anaerocolumna jejuensis DSM 15929</name>
    <dbReference type="NCBI Taxonomy" id="1121322"/>
    <lineage>
        <taxon>Bacteria</taxon>
        <taxon>Bacillati</taxon>
        <taxon>Bacillota</taxon>
        <taxon>Clostridia</taxon>
        <taxon>Lachnospirales</taxon>
        <taxon>Lachnospiraceae</taxon>
        <taxon>Anaerocolumna</taxon>
    </lineage>
</organism>
<proteinExistence type="predicted"/>
<accession>A0A1M6NXK0</accession>
<reference evidence="1 2" key="1">
    <citation type="submission" date="2016-11" db="EMBL/GenBank/DDBJ databases">
        <authorList>
            <person name="Jaros S."/>
            <person name="Januszkiewicz K."/>
            <person name="Wedrychowicz H."/>
        </authorList>
    </citation>
    <scope>NUCLEOTIDE SEQUENCE [LARGE SCALE GENOMIC DNA]</scope>
    <source>
        <strain evidence="1 2">DSM 15929</strain>
    </source>
</reference>
<dbReference type="EMBL" id="FRAC01000008">
    <property type="protein sequence ID" value="SHK00467.1"/>
    <property type="molecule type" value="Genomic_DNA"/>
</dbReference>
<dbReference type="Proteomes" id="UP000184386">
    <property type="component" value="Unassembled WGS sequence"/>
</dbReference>
<dbReference type="RefSeq" id="WP_073274395.1">
    <property type="nucleotide sequence ID" value="NZ_FRAC01000008.1"/>
</dbReference>
<dbReference type="AlphaFoldDB" id="A0A1M6NXK0"/>
<evidence type="ECO:0000313" key="1">
    <source>
        <dbReference type="EMBL" id="SHK00467.1"/>
    </source>
</evidence>
<dbReference type="STRING" id="1121322.SAMN02745136_01504"/>